<feature type="region of interest" description="Disordered" evidence="1">
    <location>
        <begin position="208"/>
        <end position="250"/>
    </location>
</feature>
<dbReference type="RefSeq" id="XP_007927634.1">
    <property type="nucleotide sequence ID" value="XM_007929443.1"/>
</dbReference>
<dbReference type="STRING" id="383855.M2ZT91"/>
<feature type="compositionally biased region" description="Basic and acidic residues" evidence="1">
    <location>
        <begin position="208"/>
        <end position="228"/>
    </location>
</feature>
<reference evidence="3 4" key="1">
    <citation type="journal article" date="2012" name="PLoS Pathog.">
        <title>Diverse lifestyles and strategies of plant pathogenesis encoded in the genomes of eighteen Dothideomycetes fungi.</title>
        <authorList>
            <person name="Ohm R.A."/>
            <person name="Feau N."/>
            <person name="Henrissat B."/>
            <person name="Schoch C.L."/>
            <person name="Horwitz B.A."/>
            <person name="Barry K.W."/>
            <person name="Condon B.J."/>
            <person name="Copeland A.C."/>
            <person name="Dhillon B."/>
            <person name="Glaser F."/>
            <person name="Hesse C.N."/>
            <person name="Kosti I."/>
            <person name="LaButti K."/>
            <person name="Lindquist E.A."/>
            <person name="Lucas S."/>
            <person name="Salamov A.A."/>
            <person name="Bradshaw R.E."/>
            <person name="Ciuffetti L."/>
            <person name="Hamelin R.C."/>
            <person name="Kema G.H.J."/>
            <person name="Lawrence C."/>
            <person name="Scott J.A."/>
            <person name="Spatafora J.W."/>
            <person name="Turgeon B.G."/>
            <person name="de Wit P.J.G.M."/>
            <person name="Zhong S."/>
            <person name="Goodwin S.B."/>
            <person name="Grigoriev I.V."/>
        </authorList>
    </citation>
    <scope>NUCLEOTIDE SEQUENCE [LARGE SCALE GENOMIC DNA]</scope>
    <source>
        <strain evidence="3 4">CIRAD86</strain>
    </source>
</reference>
<dbReference type="GeneID" id="19342064"/>
<evidence type="ECO:0000313" key="3">
    <source>
        <dbReference type="EMBL" id="EME82229.1"/>
    </source>
</evidence>
<feature type="domain" description="BTB" evidence="2">
    <location>
        <begin position="17"/>
        <end position="88"/>
    </location>
</feature>
<dbReference type="PANTHER" id="PTHR47843:SF2">
    <property type="entry name" value="BTB DOMAIN-CONTAINING PROTEIN"/>
    <property type="match status" value="1"/>
</dbReference>
<dbReference type="EMBL" id="KB446559">
    <property type="protein sequence ID" value="EME82229.1"/>
    <property type="molecule type" value="Genomic_DNA"/>
</dbReference>
<sequence length="250" mass="28153">MAATNCKKRSFDDFSESTVTILVGSDQVPFYVHPGILASKSKYFKAMFAAAWTGAQAKICGLPDDETEPDTFRRYCCWVYKDVVEMTMIDSSDAQDKTGGARFEILFKLYILADQLGDKVLRNMAVDRIAEVEKATSYRPGHELINLAYEKTAGKNMLCKFLVDDALSGTEPEWFRTVFEELPPAFVQELSIGWAKASWDKSVNHKRPQDVGKCTYHEHGEDAPKDESCTEDEPSKNPATIPKTPSKKRR</sequence>
<dbReference type="SMART" id="SM00225">
    <property type="entry name" value="BTB"/>
    <property type="match status" value="1"/>
</dbReference>
<dbReference type="InterPro" id="IPR000210">
    <property type="entry name" value="BTB/POZ_dom"/>
</dbReference>
<dbReference type="eggNOG" id="ENOG502RNPC">
    <property type="taxonomic scope" value="Eukaryota"/>
</dbReference>
<dbReference type="Proteomes" id="UP000016932">
    <property type="component" value="Unassembled WGS sequence"/>
</dbReference>
<dbReference type="InterPro" id="IPR011333">
    <property type="entry name" value="SKP1/BTB/POZ_sf"/>
</dbReference>
<dbReference type="HOGENOM" id="CLU_068279_3_0_1"/>
<dbReference type="KEGG" id="pfj:MYCFIDRAFT_83527"/>
<protein>
    <recommendedName>
        <fullName evidence="2">BTB domain-containing protein</fullName>
    </recommendedName>
</protein>
<evidence type="ECO:0000256" key="1">
    <source>
        <dbReference type="SAM" id="MobiDB-lite"/>
    </source>
</evidence>
<name>M2ZT91_PSEFD</name>
<dbReference type="SUPFAM" id="SSF54695">
    <property type="entry name" value="POZ domain"/>
    <property type="match status" value="1"/>
</dbReference>
<dbReference type="PROSITE" id="PS50097">
    <property type="entry name" value="BTB"/>
    <property type="match status" value="1"/>
</dbReference>
<dbReference type="Gene3D" id="3.30.710.10">
    <property type="entry name" value="Potassium Channel Kv1.1, Chain A"/>
    <property type="match status" value="1"/>
</dbReference>
<dbReference type="VEuPathDB" id="FungiDB:MYCFIDRAFT_83527"/>
<dbReference type="AlphaFoldDB" id="M2ZT91"/>
<proteinExistence type="predicted"/>
<keyword evidence="4" id="KW-1185">Reference proteome</keyword>
<evidence type="ECO:0000313" key="4">
    <source>
        <dbReference type="Proteomes" id="UP000016932"/>
    </source>
</evidence>
<organism evidence="3 4">
    <name type="scientific">Pseudocercospora fijiensis (strain CIRAD86)</name>
    <name type="common">Black leaf streak disease fungus</name>
    <name type="synonym">Mycosphaerella fijiensis</name>
    <dbReference type="NCBI Taxonomy" id="383855"/>
    <lineage>
        <taxon>Eukaryota</taxon>
        <taxon>Fungi</taxon>
        <taxon>Dikarya</taxon>
        <taxon>Ascomycota</taxon>
        <taxon>Pezizomycotina</taxon>
        <taxon>Dothideomycetes</taxon>
        <taxon>Dothideomycetidae</taxon>
        <taxon>Mycosphaerellales</taxon>
        <taxon>Mycosphaerellaceae</taxon>
        <taxon>Pseudocercospora</taxon>
    </lineage>
</organism>
<evidence type="ECO:0000259" key="2">
    <source>
        <dbReference type="PROSITE" id="PS50097"/>
    </source>
</evidence>
<dbReference type="PANTHER" id="PTHR47843">
    <property type="entry name" value="BTB DOMAIN-CONTAINING PROTEIN-RELATED"/>
    <property type="match status" value="1"/>
</dbReference>
<dbReference type="Pfam" id="PF00651">
    <property type="entry name" value="BTB"/>
    <property type="match status" value="1"/>
</dbReference>
<accession>M2ZT91</accession>
<dbReference type="OrthoDB" id="1022638at2759"/>
<gene>
    <name evidence="3" type="ORF">MYCFIDRAFT_83527</name>
</gene>